<dbReference type="RefSeq" id="WP_276237312.1">
    <property type="nucleotide sequence ID" value="NZ_CP119989.1"/>
</dbReference>
<sequence>MSPTLRIGTALTDGIDRLNTRGGLTLALVIAALQVVMQVALNSLFDDLLAPSLPPEAASAYPLALPLPASVSGVVALLALAVTFVVTIVAMRAVYADIDEVPTAEHTRRLGRTALVLIVVSVITTVAITVGFVFLVFPGIFLMVCLIFAQLAVVIEDRGVVASLKRSWSLTAGNRIRLFVLGVVVVIVGSVVGGAFGLLGIVSPVVGNILSAAVTGFVSLFSIAVLVSAYRQLADADPAEPVSHADLAG</sequence>
<proteinExistence type="predicted"/>
<feature type="transmembrane region" description="Helical" evidence="1">
    <location>
        <begin position="209"/>
        <end position="230"/>
    </location>
</feature>
<feature type="transmembrane region" description="Helical" evidence="1">
    <location>
        <begin position="24"/>
        <end position="45"/>
    </location>
</feature>
<keyword evidence="4" id="KW-1185">Reference proteome</keyword>
<dbReference type="Proteomes" id="UP001596388">
    <property type="component" value="Unassembled WGS sequence"/>
</dbReference>
<feature type="transmembrane region" description="Helical" evidence="1">
    <location>
        <begin position="134"/>
        <end position="155"/>
    </location>
</feature>
<dbReference type="InterPro" id="IPR057169">
    <property type="entry name" value="DUF7847"/>
</dbReference>
<keyword evidence="1" id="KW-0472">Membrane</keyword>
<feature type="domain" description="DUF7847" evidence="2">
    <location>
        <begin position="5"/>
        <end position="233"/>
    </location>
</feature>
<dbReference type="EMBL" id="JBHTAG010000003">
    <property type="protein sequence ID" value="MFC7098185.1"/>
    <property type="molecule type" value="Genomic_DNA"/>
</dbReference>
<evidence type="ECO:0000313" key="3">
    <source>
        <dbReference type="EMBL" id="MFC7098185.1"/>
    </source>
</evidence>
<organism evidence="3 4">
    <name type="scientific">Halobaculum marinum</name>
    <dbReference type="NCBI Taxonomy" id="3031996"/>
    <lineage>
        <taxon>Archaea</taxon>
        <taxon>Methanobacteriati</taxon>
        <taxon>Methanobacteriota</taxon>
        <taxon>Stenosarchaea group</taxon>
        <taxon>Halobacteria</taxon>
        <taxon>Halobacteriales</taxon>
        <taxon>Haloferacaceae</taxon>
        <taxon>Halobaculum</taxon>
    </lineage>
</organism>
<dbReference type="Pfam" id="PF25231">
    <property type="entry name" value="DUF7847"/>
    <property type="match status" value="1"/>
</dbReference>
<gene>
    <name evidence="3" type="ORF">ACFQKD_12815</name>
</gene>
<reference evidence="3 4" key="1">
    <citation type="journal article" date="2019" name="Int. J. Syst. Evol. Microbiol.">
        <title>The Global Catalogue of Microorganisms (GCM) 10K type strain sequencing project: providing services to taxonomists for standard genome sequencing and annotation.</title>
        <authorList>
            <consortium name="The Broad Institute Genomics Platform"/>
            <consortium name="The Broad Institute Genome Sequencing Center for Infectious Disease"/>
            <person name="Wu L."/>
            <person name="Ma J."/>
        </authorList>
    </citation>
    <scope>NUCLEOTIDE SEQUENCE [LARGE SCALE GENOMIC DNA]</scope>
    <source>
        <strain evidence="3 4">DT55</strain>
    </source>
</reference>
<evidence type="ECO:0000313" key="4">
    <source>
        <dbReference type="Proteomes" id="UP001596388"/>
    </source>
</evidence>
<evidence type="ECO:0000259" key="2">
    <source>
        <dbReference type="Pfam" id="PF25231"/>
    </source>
</evidence>
<accession>A0ABD5WXQ7</accession>
<keyword evidence="1" id="KW-0812">Transmembrane</keyword>
<name>A0ABD5WXQ7_9EURY</name>
<feature type="transmembrane region" description="Helical" evidence="1">
    <location>
        <begin position="110"/>
        <end position="128"/>
    </location>
</feature>
<feature type="transmembrane region" description="Helical" evidence="1">
    <location>
        <begin position="176"/>
        <end position="203"/>
    </location>
</feature>
<dbReference type="AlphaFoldDB" id="A0ABD5WXQ7"/>
<evidence type="ECO:0000256" key="1">
    <source>
        <dbReference type="SAM" id="Phobius"/>
    </source>
</evidence>
<dbReference type="GeneID" id="79270892"/>
<comment type="caution">
    <text evidence="3">The sequence shown here is derived from an EMBL/GenBank/DDBJ whole genome shotgun (WGS) entry which is preliminary data.</text>
</comment>
<protein>
    <recommendedName>
        <fullName evidence="2">DUF7847 domain-containing protein</fullName>
    </recommendedName>
</protein>
<feature type="transmembrane region" description="Helical" evidence="1">
    <location>
        <begin position="65"/>
        <end position="89"/>
    </location>
</feature>
<keyword evidence="1" id="KW-1133">Transmembrane helix</keyword>